<evidence type="ECO:0000313" key="3">
    <source>
        <dbReference type="Proteomes" id="UP000692954"/>
    </source>
</evidence>
<accession>A0A8S1MRA6</accession>
<feature type="transmembrane region" description="Helical" evidence="1">
    <location>
        <begin position="75"/>
        <end position="95"/>
    </location>
</feature>
<evidence type="ECO:0000256" key="1">
    <source>
        <dbReference type="SAM" id="Phobius"/>
    </source>
</evidence>
<keyword evidence="1" id="KW-0812">Transmembrane</keyword>
<gene>
    <name evidence="2" type="ORF">PSON_ATCC_30995.1.T0450152</name>
</gene>
<keyword evidence="1" id="KW-0472">Membrane</keyword>
<name>A0A8S1MRA6_9CILI</name>
<comment type="caution">
    <text evidence="2">The sequence shown here is derived from an EMBL/GenBank/DDBJ whole genome shotgun (WGS) entry which is preliminary data.</text>
</comment>
<dbReference type="Proteomes" id="UP000692954">
    <property type="component" value="Unassembled WGS sequence"/>
</dbReference>
<sequence length="150" mass="18492">MMKNQSIQQYNQENKKLKSNLITKCIQKYKQERRIHKKGINYSLINDQKSFILIQRRQQRQLKKLAFELEKIKKVIELLSSIKIIFLMMMTVQIFRIQKSLDWMNQKQQNNNQETFIKRYVWEMHVQTLVNHIKFKIPKFFFLNNRAKQK</sequence>
<protein>
    <recommendedName>
        <fullName evidence="4">Transmembrane protein</fullName>
    </recommendedName>
</protein>
<evidence type="ECO:0008006" key="4">
    <source>
        <dbReference type="Google" id="ProtNLM"/>
    </source>
</evidence>
<proteinExistence type="predicted"/>
<keyword evidence="3" id="KW-1185">Reference proteome</keyword>
<evidence type="ECO:0000313" key="2">
    <source>
        <dbReference type="EMBL" id="CAD8083567.1"/>
    </source>
</evidence>
<dbReference type="EMBL" id="CAJJDN010000045">
    <property type="protein sequence ID" value="CAD8083567.1"/>
    <property type="molecule type" value="Genomic_DNA"/>
</dbReference>
<keyword evidence="1" id="KW-1133">Transmembrane helix</keyword>
<reference evidence="2" key="1">
    <citation type="submission" date="2021-01" db="EMBL/GenBank/DDBJ databases">
        <authorList>
            <consortium name="Genoscope - CEA"/>
            <person name="William W."/>
        </authorList>
    </citation>
    <scope>NUCLEOTIDE SEQUENCE</scope>
</reference>
<dbReference type="AlphaFoldDB" id="A0A8S1MRA6"/>
<organism evidence="2 3">
    <name type="scientific">Paramecium sonneborni</name>
    <dbReference type="NCBI Taxonomy" id="65129"/>
    <lineage>
        <taxon>Eukaryota</taxon>
        <taxon>Sar</taxon>
        <taxon>Alveolata</taxon>
        <taxon>Ciliophora</taxon>
        <taxon>Intramacronucleata</taxon>
        <taxon>Oligohymenophorea</taxon>
        <taxon>Peniculida</taxon>
        <taxon>Parameciidae</taxon>
        <taxon>Paramecium</taxon>
    </lineage>
</organism>